<evidence type="ECO:0000313" key="2">
    <source>
        <dbReference type="EMBL" id="CAI9769005.1"/>
    </source>
</evidence>
<proteinExistence type="predicted"/>
<dbReference type="AlphaFoldDB" id="A0AAD1ZKR3"/>
<evidence type="ECO:0000256" key="1">
    <source>
        <dbReference type="SAM" id="MobiDB-lite"/>
    </source>
</evidence>
<organism evidence="2 3">
    <name type="scientific">Fraxinus pennsylvanica</name>
    <dbReference type="NCBI Taxonomy" id="56036"/>
    <lineage>
        <taxon>Eukaryota</taxon>
        <taxon>Viridiplantae</taxon>
        <taxon>Streptophyta</taxon>
        <taxon>Embryophyta</taxon>
        <taxon>Tracheophyta</taxon>
        <taxon>Spermatophyta</taxon>
        <taxon>Magnoliopsida</taxon>
        <taxon>eudicotyledons</taxon>
        <taxon>Gunneridae</taxon>
        <taxon>Pentapetalae</taxon>
        <taxon>asterids</taxon>
        <taxon>lamiids</taxon>
        <taxon>Lamiales</taxon>
        <taxon>Oleaceae</taxon>
        <taxon>Oleeae</taxon>
        <taxon>Fraxinus</taxon>
    </lineage>
</organism>
<keyword evidence="3" id="KW-1185">Reference proteome</keyword>
<sequence length="127" mass="14242">MTQAADGAIMSISGRQEPIFAVKLLLKRSSNHAAFLTSTLKRRRRSPFHLRSAPFIEIGLESLFHGIGKNQEGCRREKGRRPKEEAGDPVSQSRFSILGWKNWTVLEEGSVCSTGRYRSFGLHGCRP</sequence>
<feature type="compositionally biased region" description="Basic and acidic residues" evidence="1">
    <location>
        <begin position="72"/>
        <end position="86"/>
    </location>
</feature>
<protein>
    <submittedName>
        <fullName evidence="2">Uncharacterized protein</fullName>
    </submittedName>
</protein>
<reference evidence="2" key="1">
    <citation type="submission" date="2023-05" db="EMBL/GenBank/DDBJ databases">
        <authorList>
            <person name="Huff M."/>
        </authorList>
    </citation>
    <scope>NUCLEOTIDE SEQUENCE</scope>
</reference>
<feature type="region of interest" description="Disordered" evidence="1">
    <location>
        <begin position="70"/>
        <end position="92"/>
    </location>
</feature>
<dbReference type="Proteomes" id="UP000834106">
    <property type="component" value="Chromosome 10"/>
</dbReference>
<gene>
    <name evidence="2" type="ORF">FPE_LOCUS17285</name>
</gene>
<accession>A0AAD1ZKR3</accession>
<evidence type="ECO:0000313" key="3">
    <source>
        <dbReference type="Proteomes" id="UP000834106"/>
    </source>
</evidence>
<dbReference type="EMBL" id="OU503045">
    <property type="protein sequence ID" value="CAI9769005.1"/>
    <property type="molecule type" value="Genomic_DNA"/>
</dbReference>
<name>A0AAD1ZKR3_9LAMI</name>